<dbReference type="PANTHER" id="PTHR33371:SF16">
    <property type="entry name" value="MCE-FAMILY PROTEIN MCE3F"/>
    <property type="match status" value="1"/>
</dbReference>
<keyword evidence="3" id="KW-1185">Reference proteome</keyword>
<reference evidence="2 3" key="1">
    <citation type="submission" date="2019-05" db="EMBL/GenBank/DDBJ databases">
        <authorList>
            <person name="Lee S.D."/>
        </authorList>
    </citation>
    <scope>NUCLEOTIDE SEQUENCE [LARGE SCALE GENOMIC DNA]</scope>
    <source>
        <strain evidence="2 3">YC2-7</strain>
    </source>
</reference>
<feature type="domain" description="Mce/MlaD" evidence="1">
    <location>
        <begin position="38"/>
        <end position="110"/>
    </location>
</feature>
<comment type="caution">
    <text evidence="2">The sequence shown here is derived from an EMBL/GenBank/DDBJ whole genome shotgun (WGS) entry which is preliminary data.</text>
</comment>
<protein>
    <submittedName>
        <fullName evidence="2">MCE family protein</fullName>
    </submittedName>
</protein>
<dbReference type="InterPro" id="IPR052336">
    <property type="entry name" value="MlaD_Phospholipid_Transporter"/>
</dbReference>
<dbReference type="AlphaFoldDB" id="A0A848KPN1"/>
<dbReference type="InterPro" id="IPR003399">
    <property type="entry name" value="Mce/MlaD"/>
</dbReference>
<dbReference type="Proteomes" id="UP000535543">
    <property type="component" value="Unassembled WGS sequence"/>
</dbReference>
<dbReference type="PANTHER" id="PTHR33371">
    <property type="entry name" value="INTERMEMBRANE PHOSPHOLIPID TRANSPORT SYSTEM BINDING PROTEIN MLAD-RELATED"/>
    <property type="match status" value="1"/>
</dbReference>
<organism evidence="2 3">
    <name type="scientific">Antrihabitans stalactiti</name>
    <dbReference type="NCBI Taxonomy" id="2584121"/>
    <lineage>
        <taxon>Bacteria</taxon>
        <taxon>Bacillati</taxon>
        <taxon>Actinomycetota</taxon>
        <taxon>Actinomycetes</taxon>
        <taxon>Mycobacteriales</taxon>
        <taxon>Nocardiaceae</taxon>
        <taxon>Antrihabitans</taxon>
    </lineage>
</organism>
<dbReference type="GO" id="GO:0005576">
    <property type="term" value="C:extracellular region"/>
    <property type="evidence" value="ECO:0007669"/>
    <property type="project" value="TreeGrafter"/>
</dbReference>
<reference evidence="2 3" key="2">
    <citation type="submission" date="2020-06" db="EMBL/GenBank/DDBJ databases">
        <title>Antribacter stalactiti gen. nov., sp. nov., a new member of the family Nacardiaceae isolated from a cave.</title>
        <authorList>
            <person name="Kim I.S."/>
        </authorList>
    </citation>
    <scope>NUCLEOTIDE SEQUENCE [LARGE SCALE GENOMIC DNA]</scope>
    <source>
        <strain evidence="2 3">YC2-7</strain>
    </source>
</reference>
<dbReference type="EMBL" id="VCQU01000007">
    <property type="protein sequence ID" value="NMN97567.1"/>
    <property type="molecule type" value="Genomic_DNA"/>
</dbReference>
<evidence type="ECO:0000313" key="3">
    <source>
        <dbReference type="Proteomes" id="UP000535543"/>
    </source>
</evidence>
<accession>A0A848KPN1</accession>
<gene>
    <name evidence="2" type="ORF">FGL95_21245</name>
</gene>
<proteinExistence type="predicted"/>
<evidence type="ECO:0000259" key="1">
    <source>
        <dbReference type="Pfam" id="PF02470"/>
    </source>
</evidence>
<evidence type="ECO:0000313" key="2">
    <source>
        <dbReference type="EMBL" id="NMN97567.1"/>
    </source>
</evidence>
<dbReference type="Pfam" id="PF02470">
    <property type="entry name" value="MlaD"/>
    <property type="match status" value="1"/>
</dbReference>
<name>A0A848KPN1_9NOCA</name>
<sequence length="319" mass="33781">MKLSSLVSLTAIAGVLVFGVGYLTFGVVRVDWFKEYTSATMLLTNSGSLAARSPVLLRGVKVGEITSVDNVAEGVEVKFRVDDKFRIPTASTVIIENLSALGEPYVQFTPTRNSGPYLESGQRIDTKTIQMPLSIPEVARTVTNLLNQLDPQALSNIVNTLDQGLAGTESVIPQLAESTQLLAATILSRSPQIRSTMTDLQAIGADMEWAGPSMAAAGPEWGNSGTQADLIAEAIGKLARIGKIPDDYVQGNGLVPFLNNVSAYLTEVGPELQKLVPIIQPLAAASEASIPQIDISALISQALNATGDDGALHLQINIK</sequence>